<keyword evidence="1" id="KW-0732">Signal</keyword>
<proteinExistence type="predicted"/>
<organism evidence="5 6">
    <name type="scientific">Natrialba swarupiae</name>
    <dbReference type="NCBI Taxonomy" id="2448032"/>
    <lineage>
        <taxon>Archaea</taxon>
        <taxon>Methanobacteriati</taxon>
        <taxon>Methanobacteriota</taxon>
        <taxon>Stenosarchaea group</taxon>
        <taxon>Halobacteria</taxon>
        <taxon>Halobacteriales</taxon>
        <taxon>Natrialbaceae</taxon>
        <taxon>Natrialba</taxon>
    </lineage>
</organism>
<dbReference type="GO" id="GO:0030115">
    <property type="term" value="C:S-layer"/>
    <property type="evidence" value="ECO:0007669"/>
    <property type="project" value="UniProtKB-SubCell"/>
</dbReference>
<keyword evidence="3" id="KW-0472">Membrane</keyword>
<evidence type="ECO:0000313" key="6">
    <source>
        <dbReference type="Proteomes" id="UP000324104"/>
    </source>
</evidence>
<dbReference type="GO" id="GO:0005886">
    <property type="term" value="C:plasma membrane"/>
    <property type="evidence" value="ECO:0007669"/>
    <property type="project" value="UniProtKB-SubCell"/>
</dbReference>
<feature type="transmembrane region" description="Helical" evidence="3">
    <location>
        <begin position="33"/>
        <end position="53"/>
    </location>
</feature>
<dbReference type="RefSeq" id="WP_149080574.1">
    <property type="nucleotide sequence ID" value="NZ_VTAW01000005.1"/>
</dbReference>
<keyword evidence="3" id="KW-1133">Transmembrane helix</keyword>
<sequence>MVTVLAGHCDVLEGSTGEPVETDDDPTETDDSAPGFDVTVALVGLLAAVMVALRRQS</sequence>
<accession>A0A5D5APN3</accession>
<evidence type="ECO:0000259" key="4">
    <source>
        <dbReference type="Pfam" id="PF18204"/>
    </source>
</evidence>
<evidence type="ECO:0000256" key="3">
    <source>
        <dbReference type="SAM" id="Phobius"/>
    </source>
</evidence>
<dbReference type="InterPro" id="IPR026371">
    <property type="entry name" value="PGF_CTERM"/>
</dbReference>
<name>A0A5D5APN3_9EURY</name>
<feature type="domain" description="PGF-CTERM archaeal protein-sorting signal" evidence="4">
    <location>
        <begin position="34"/>
        <end position="55"/>
    </location>
</feature>
<dbReference type="NCBIfam" id="TIGR04126">
    <property type="entry name" value="PGF_CTERM"/>
    <property type="match status" value="1"/>
</dbReference>
<dbReference type="EMBL" id="VTAW01000005">
    <property type="protein sequence ID" value="TYT62845.1"/>
    <property type="molecule type" value="Genomic_DNA"/>
</dbReference>
<dbReference type="Pfam" id="PF18204">
    <property type="entry name" value="PGF-CTERM"/>
    <property type="match status" value="1"/>
</dbReference>
<reference evidence="5 6" key="1">
    <citation type="submission" date="2019-08" db="EMBL/GenBank/DDBJ databases">
        <title>Archaea genome.</title>
        <authorList>
            <person name="Kajale S."/>
            <person name="Shouche Y."/>
            <person name="Deshpande N."/>
            <person name="Sharma A."/>
        </authorList>
    </citation>
    <scope>NUCLEOTIDE SEQUENCE [LARGE SCALE GENOMIC DNA]</scope>
    <source>
        <strain evidence="5 6">ESP3B_9</strain>
    </source>
</reference>
<evidence type="ECO:0000256" key="1">
    <source>
        <dbReference type="ARBA" id="ARBA00022729"/>
    </source>
</evidence>
<feature type="region of interest" description="Disordered" evidence="2">
    <location>
        <begin position="9"/>
        <end position="33"/>
    </location>
</feature>
<dbReference type="AlphaFoldDB" id="A0A5D5APN3"/>
<evidence type="ECO:0000256" key="2">
    <source>
        <dbReference type="SAM" id="MobiDB-lite"/>
    </source>
</evidence>
<evidence type="ECO:0000313" key="5">
    <source>
        <dbReference type="EMBL" id="TYT62845.1"/>
    </source>
</evidence>
<gene>
    <name evidence="5" type="ORF">FYC77_05880</name>
</gene>
<dbReference type="Proteomes" id="UP000324104">
    <property type="component" value="Unassembled WGS sequence"/>
</dbReference>
<keyword evidence="3" id="KW-0812">Transmembrane</keyword>
<keyword evidence="6" id="KW-1185">Reference proteome</keyword>
<protein>
    <submittedName>
        <fullName evidence="5">PGF-CTERM sorting domain-containing protein</fullName>
    </submittedName>
</protein>
<feature type="compositionally biased region" description="Acidic residues" evidence="2">
    <location>
        <begin position="20"/>
        <end position="31"/>
    </location>
</feature>
<comment type="caution">
    <text evidence="5">The sequence shown here is derived from an EMBL/GenBank/DDBJ whole genome shotgun (WGS) entry which is preliminary data.</text>
</comment>